<comment type="caution">
    <text evidence="1">The sequence shown here is derived from an EMBL/GenBank/DDBJ whole genome shotgun (WGS) entry which is preliminary data.</text>
</comment>
<reference evidence="1" key="2">
    <citation type="submission" date="2023-06" db="EMBL/GenBank/DDBJ databases">
        <authorList>
            <consortium name="Lawrence Berkeley National Laboratory"/>
            <person name="Haridas S."/>
            <person name="Hensen N."/>
            <person name="Bonometti L."/>
            <person name="Westerberg I."/>
            <person name="Brannstrom I.O."/>
            <person name="Guillou S."/>
            <person name="Cros-Aarteil S."/>
            <person name="Calhoun S."/>
            <person name="Kuo A."/>
            <person name="Mondo S."/>
            <person name="Pangilinan J."/>
            <person name="Riley R."/>
            <person name="Labutti K."/>
            <person name="Andreopoulos B."/>
            <person name="Lipzen A."/>
            <person name="Chen C."/>
            <person name="Yanf M."/>
            <person name="Daum C."/>
            <person name="Ng V."/>
            <person name="Clum A."/>
            <person name="Steindorff A."/>
            <person name="Ohm R."/>
            <person name="Martin F."/>
            <person name="Silar P."/>
            <person name="Natvig D."/>
            <person name="Lalanne C."/>
            <person name="Gautier V."/>
            <person name="Ament-Velasquez S.L."/>
            <person name="Kruys A."/>
            <person name="Hutchinson M.I."/>
            <person name="Powell A.J."/>
            <person name="Barry K."/>
            <person name="Miller A.N."/>
            <person name="Grigoriev I.V."/>
            <person name="Debuchy R."/>
            <person name="Gladieux P."/>
            <person name="Thoren M.H."/>
            <person name="Johannesson H."/>
        </authorList>
    </citation>
    <scope>NUCLEOTIDE SEQUENCE</scope>
    <source>
        <strain evidence="1">CBS 955.72</strain>
    </source>
</reference>
<sequence length="263" mass="29162">MLPQAPNLEENYEIKLILNPDLVLDPASHAPTPALLSAFSSSPTPTKMSIQFLDDSDKTIYGAGWSPRIRRTEGKPGFELTYKKRYPITAGNVNEALRAANTDGFDASDTKYEAQVEWGYKSMTLSVSRDKKVPGGEVSSLVLPDAEAAREMLREEAPGKFKNFGGEEGWGIRALERVRVYGPVLAGRFAGTWGEAGVKISLEIWPVMIKDEGRFEYIVEVSFKAANRAKASPLREQLIAMLEGKGWLCPRDSLKTQLIMDNY</sequence>
<evidence type="ECO:0008006" key="3">
    <source>
        <dbReference type="Google" id="ProtNLM"/>
    </source>
</evidence>
<dbReference type="AlphaFoldDB" id="A0AAJ0HES9"/>
<proteinExistence type="predicted"/>
<reference evidence="1" key="1">
    <citation type="journal article" date="2023" name="Mol. Phylogenet. Evol.">
        <title>Genome-scale phylogeny and comparative genomics of the fungal order Sordariales.</title>
        <authorList>
            <person name="Hensen N."/>
            <person name="Bonometti L."/>
            <person name="Westerberg I."/>
            <person name="Brannstrom I.O."/>
            <person name="Guillou S."/>
            <person name="Cros-Aarteil S."/>
            <person name="Calhoun S."/>
            <person name="Haridas S."/>
            <person name="Kuo A."/>
            <person name="Mondo S."/>
            <person name="Pangilinan J."/>
            <person name="Riley R."/>
            <person name="LaButti K."/>
            <person name="Andreopoulos B."/>
            <person name="Lipzen A."/>
            <person name="Chen C."/>
            <person name="Yan M."/>
            <person name="Daum C."/>
            <person name="Ng V."/>
            <person name="Clum A."/>
            <person name="Steindorff A."/>
            <person name="Ohm R.A."/>
            <person name="Martin F."/>
            <person name="Silar P."/>
            <person name="Natvig D.O."/>
            <person name="Lalanne C."/>
            <person name="Gautier V."/>
            <person name="Ament-Velasquez S.L."/>
            <person name="Kruys A."/>
            <person name="Hutchinson M.I."/>
            <person name="Powell A.J."/>
            <person name="Barry K."/>
            <person name="Miller A.N."/>
            <person name="Grigoriev I.V."/>
            <person name="Debuchy R."/>
            <person name="Gladieux P."/>
            <person name="Hiltunen Thoren M."/>
            <person name="Johannesson H."/>
        </authorList>
    </citation>
    <scope>NUCLEOTIDE SEQUENCE</scope>
    <source>
        <strain evidence="1">CBS 955.72</strain>
    </source>
</reference>
<evidence type="ECO:0000313" key="1">
    <source>
        <dbReference type="EMBL" id="KAK3349543.1"/>
    </source>
</evidence>
<keyword evidence="2" id="KW-1185">Reference proteome</keyword>
<gene>
    <name evidence="1" type="ORF">B0T25DRAFT_610364</name>
</gene>
<evidence type="ECO:0000313" key="2">
    <source>
        <dbReference type="Proteomes" id="UP001275084"/>
    </source>
</evidence>
<name>A0AAJ0HES9_9PEZI</name>
<organism evidence="1 2">
    <name type="scientific">Lasiosphaeria hispida</name>
    <dbReference type="NCBI Taxonomy" id="260671"/>
    <lineage>
        <taxon>Eukaryota</taxon>
        <taxon>Fungi</taxon>
        <taxon>Dikarya</taxon>
        <taxon>Ascomycota</taxon>
        <taxon>Pezizomycotina</taxon>
        <taxon>Sordariomycetes</taxon>
        <taxon>Sordariomycetidae</taxon>
        <taxon>Sordariales</taxon>
        <taxon>Lasiosphaeriaceae</taxon>
        <taxon>Lasiosphaeria</taxon>
    </lineage>
</organism>
<dbReference type="Proteomes" id="UP001275084">
    <property type="component" value="Unassembled WGS sequence"/>
</dbReference>
<accession>A0AAJ0HES9</accession>
<dbReference type="EMBL" id="JAUIQD010000005">
    <property type="protein sequence ID" value="KAK3349543.1"/>
    <property type="molecule type" value="Genomic_DNA"/>
</dbReference>
<protein>
    <recommendedName>
        <fullName evidence="3">CYTH domain-containing protein</fullName>
    </recommendedName>
</protein>